<dbReference type="FunFam" id="1.10.8.60:FF:000160">
    <property type="entry name" value="WGS project CABT00000000 data, contig 2.55"/>
    <property type="match status" value="1"/>
</dbReference>
<dbReference type="InterPro" id="IPR041677">
    <property type="entry name" value="DNA2/NAM7_AAA_11"/>
</dbReference>
<dbReference type="Proteomes" id="UP001140562">
    <property type="component" value="Unassembled WGS sequence"/>
</dbReference>
<evidence type="ECO:0000256" key="2">
    <source>
        <dbReference type="ARBA" id="ARBA00022741"/>
    </source>
</evidence>
<evidence type="ECO:0000256" key="1">
    <source>
        <dbReference type="ARBA" id="ARBA00010378"/>
    </source>
</evidence>
<name>A0A9W9C268_9PLEO</name>
<dbReference type="InterPro" id="IPR050773">
    <property type="entry name" value="CbxX/CfxQ_RuBisCO_ESX"/>
</dbReference>
<feature type="domain" description="AAA+ ATPase" evidence="7">
    <location>
        <begin position="1802"/>
        <end position="1939"/>
    </location>
</feature>
<keyword evidence="2" id="KW-0547">Nucleotide-binding</keyword>
<dbReference type="FunFam" id="1.10.8.60:FF:000159">
    <property type="entry name" value="p-loop containing nucleoside triphosphate hydrolase protein"/>
    <property type="match status" value="1"/>
</dbReference>
<dbReference type="SUPFAM" id="SSF52540">
    <property type="entry name" value="P-loop containing nucleoside triphosphate hydrolases"/>
    <property type="match status" value="4"/>
</dbReference>
<dbReference type="InterPro" id="IPR027417">
    <property type="entry name" value="P-loop_NTPase"/>
</dbReference>
<dbReference type="GO" id="GO:0016887">
    <property type="term" value="F:ATP hydrolysis activity"/>
    <property type="evidence" value="ECO:0007669"/>
    <property type="project" value="InterPro"/>
</dbReference>
<comment type="caution">
    <text evidence="8">The sequence shown here is derived from an EMBL/GenBank/DDBJ whole genome shotgun (WGS) entry which is preliminary data.</text>
</comment>
<dbReference type="InterPro" id="IPR003593">
    <property type="entry name" value="AAA+_ATPase"/>
</dbReference>
<keyword evidence="5" id="KW-0175">Coiled coil</keyword>
<dbReference type="SMART" id="SM00382">
    <property type="entry name" value="AAA"/>
    <property type="match status" value="2"/>
</dbReference>
<evidence type="ECO:0000313" key="9">
    <source>
        <dbReference type="Proteomes" id="UP001140562"/>
    </source>
</evidence>
<dbReference type="Pfam" id="PF13087">
    <property type="entry name" value="AAA_12"/>
    <property type="match status" value="1"/>
</dbReference>
<keyword evidence="4" id="KW-0067">ATP-binding</keyword>
<gene>
    <name evidence="8" type="ORF">N0V87_004043</name>
</gene>
<dbReference type="Pfam" id="PF17866">
    <property type="entry name" value="AAA_lid_6"/>
    <property type="match status" value="2"/>
</dbReference>
<dbReference type="Gene3D" id="1.10.8.60">
    <property type="match status" value="2"/>
</dbReference>
<feature type="compositionally biased region" description="Low complexity" evidence="6">
    <location>
        <begin position="1190"/>
        <end position="1218"/>
    </location>
</feature>
<feature type="coiled-coil region" evidence="5">
    <location>
        <begin position="2145"/>
        <end position="2187"/>
    </location>
</feature>
<proteinExistence type="inferred from homology"/>
<reference evidence="8" key="1">
    <citation type="submission" date="2022-10" db="EMBL/GenBank/DDBJ databases">
        <title>Tapping the CABI collections for fungal endophytes: first genome assemblies for Collariella, Neodidymelliopsis, Ascochyta clinopodiicola, Didymella pomorum, Didymosphaeria variabile, Neocosmospora piperis and Neocucurbitaria cava.</title>
        <authorList>
            <person name="Hill R."/>
        </authorList>
    </citation>
    <scope>NUCLEOTIDE SEQUENCE</scope>
    <source>
        <strain evidence="8">IMI 360193</strain>
    </source>
</reference>
<feature type="region of interest" description="Disordered" evidence="6">
    <location>
        <begin position="2034"/>
        <end position="2123"/>
    </location>
</feature>
<dbReference type="Pfam" id="PF00004">
    <property type="entry name" value="AAA"/>
    <property type="match status" value="2"/>
</dbReference>
<keyword evidence="9" id="KW-1185">Reference proteome</keyword>
<organism evidence="8 9">
    <name type="scientific">Didymella glomerata</name>
    <dbReference type="NCBI Taxonomy" id="749621"/>
    <lineage>
        <taxon>Eukaryota</taxon>
        <taxon>Fungi</taxon>
        <taxon>Dikarya</taxon>
        <taxon>Ascomycota</taxon>
        <taxon>Pezizomycotina</taxon>
        <taxon>Dothideomycetes</taxon>
        <taxon>Pleosporomycetidae</taxon>
        <taxon>Pleosporales</taxon>
        <taxon>Pleosporineae</taxon>
        <taxon>Didymellaceae</taxon>
        <taxon>Didymella</taxon>
    </lineage>
</organism>
<dbReference type="InterPro" id="IPR041679">
    <property type="entry name" value="DNA2/NAM7-like_C"/>
</dbReference>
<dbReference type="Gene3D" id="3.40.50.300">
    <property type="entry name" value="P-loop containing nucleotide triphosphate hydrolases"/>
    <property type="match status" value="6"/>
</dbReference>
<evidence type="ECO:0000256" key="5">
    <source>
        <dbReference type="SAM" id="Coils"/>
    </source>
</evidence>
<feature type="region of interest" description="Disordered" evidence="6">
    <location>
        <begin position="1164"/>
        <end position="1233"/>
    </location>
</feature>
<dbReference type="GO" id="GO:0005524">
    <property type="term" value="F:ATP binding"/>
    <property type="evidence" value="ECO:0007669"/>
    <property type="project" value="UniProtKB-KW"/>
</dbReference>
<comment type="similarity">
    <text evidence="1">Belongs to the CbxX/CfxQ family.</text>
</comment>
<feature type="compositionally biased region" description="Low complexity" evidence="6">
    <location>
        <begin position="2067"/>
        <end position="2093"/>
    </location>
</feature>
<dbReference type="FunFam" id="3.40.50.300:FF:000216">
    <property type="entry name" value="Type VII secretion ATPase EccA"/>
    <property type="match status" value="2"/>
</dbReference>
<protein>
    <recommendedName>
        <fullName evidence="7">AAA+ ATPase domain-containing protein</fullName>
    </recommendedName>
</protein>
<keyword evidence="3" id="KW-0347">Helicase</keyword>
<dbReference type="EMBL" id="JAPEUV010000031">
    <property type="protein sequence ID" value="KAJ4338275.1"/>
    <property type="molecule type" value="Genomic_DNA"/>
</dbReference>
<dbReference type="Pfam" id="PF13086">
    <property type="entry name" value="AAA_11"/>
    <property type="match status" value="1"/>
</dbReference>
<dbReference type="PANTHER" id="PTHR43392">
    <property type="entry name" value="AAA-TYPE ATPASE FAMILY PROTEIN / ANKYRIN REPEAT FAMILY PROTEIN"/>
    <property type="match status" value="1"/>
</dbReference>
<accession>A0A9W9C268</accession>
<dbReference type="InterPro" id="IPR047187">
    <property type="entry name" value="SF1_C_Upf1"/>
</dbReference>
<dbReference type="CDD" id="cd00009">
    <property type="entry name" value="AAA"/>
    <property type="match status" value="1"/>
</dbReference>
<sequence>MAAPDVDAKRSAGLKKLFNAVAHGNRELKNAADGDRFLEALCAHDDVSKCVEVLIAAPAGLCAVACAFRFSKNVTFINGHAANTLLRLSDPSLKQLYSGQFLQRILEAIVNPPTFWKSLVDAHDAHVLTLESSRAFAWLLFELLLSRSDDALDVRPTAERLTNNESLIISESLEVRNLGHKIKHILGNTSDTADGPGGRHDNDHADYRKVKILPTSDEFLSNTTPFYRRAADVEAADTNERGLVHLDNQFRLLREDLLGELRSDFQIATGQKKGRRKTLLANLQFAGIDCGTATKRKACLLKLRCLDDIPQLKKIDDVPSRRNFVKDPRNKNIMKHQSLGCLVSQGTIVAFASVERDEDMLAQNPAVIVLRIADEASFRNTLKACKTWVDLQFVQVDTAVFAYEPILKCLQTITDLPLEDQLLGDASCTSETFSGIEPRDIVEDISKNWEGDLKDIIGTDRPVQLDVAQMESLVSGLTKKVSLIQGPPGESIHSPKFEDRTGKSFIGALIAKILKDHTNETMLVLTYTNHALDQFLEDLRKIGIPDEAMVRLGSKSTPSTKSLTMYEKRVHYRMSPQTRSLIDSQKLEAESYVDSLNSQVSRFSALRVNNQGLLDYLEFSDDSEYFDAFVVPDDDDGMIQVGRDGKAITGLYLIDQWTAGNDAGMFKSTAEESFPHVWATTGNERLVLLSRWRQEILNEHVIEIGTLFKKYNKCQDQVSQYFKEKQSHTMSQMRIIGCTTTAAAMYTEELRKAAPGIILVEEAGEILESHILTALTPKTKQLVLIGDHKQLRPKVSNYSLTIERGEGYNLNVSLFERLVHAGVPHATLTKQHRMRPEIASLVKQLTYPELENADTTGGRPALRGFQDNVIFISHKSPEINADKIADRRDGDAKSSKENVYEADMVLRCVRYLGQQGYGTEDIVILTPYLGQLYLLMKTLMAENDPFLNDLDSFELIRAGLLSPAGANVSRRRIRISTIGKWMNDANPIGDIGFMSAPQRVNVMLSRARNGLLIIGNPNTFTSSRKGKDVWVPLMNKLKLDGHVYDGVPVKCEQHPDKVALLTQKEDFDIKCEAEARAKEKRRRRDHQLEEERQAKQRAYLARLVEIEDEIAHQKRLLQNRHEQADQEAALDMKRKDLENLKNRLTSPPANTGPKLPAATIIKNGQAPPAVSSDPGGTSASNDPQPPEQTPPSGATSSGASSNTAPSGGSSPQSSTTDSGGSGPSWDHSDAKDDWEQQKKFDGAENEALDALMPMVGLETVKEKFLAIKSKVDTLVGALPGDYFFETSGSGLANDGVSTCKKHIETILKAGGGVFFIDEAYQLVSGNSPGGKAVLDYLLAEIENLTGKVAFVLAGYHKQMEAFFAHNPGIPSRIPIEMEFKDYTDRELQEIFCHYVNKKYRGSMQVEEGFSGLYVRIVARRIGRSRGREGFGNARDVQNKIAQITERQAKRLRKQRRKRILSNDYFLTKEDLIGPEPAAALRDNKSWKDLHKLIGLQSVKETVQSLFDNIQTNYLRELEEKPPVEYSLNKCFVGSPGTGKTSVAKLYGKILADMGLLSNGEVVVRNPADFISNVIGGSETNTKAILASTVGKVLIIDEAYMLAGNSGDSSKAADSFKTAVIDTIVAEVQSTIGEDRCVLLLGYKDLMENMFRDVNPGLARRFPLESAFVFEDFDDVDLRRILDLKLHDIGFNATDRAKRVAMEILQRARNRPNFGNAGEVDIVLDKAKGLHQKHLSAGKVADRDTLEAIDFDPDFDRGERAATNLPALFKDVVGCEDVVKQLQGYQMTAANLKARGKDPRELIPFSFLFKGPPGTGKTTTAQKMGKVFYDMGFLSAAKVEQCSATDLIGQYVGHTGPKVQKKLESAMGKILFIDEAYRLAEGHFATEAMDELVDCMTNPKYAKKMVIILAGYDKDIDRLLSTNPGLNSRFPETVFFKHMEPATCLKLLTKDLQKRSDTPLDLTVITPPSPELENQILELFAKLAALDSWGNGRDVKELANAMFRSLISAPVDATSLLVLTRELVLGTIENMLQERSRRNDSAGTSRFPGKQRNRRHGQANDRQPPPQASTQQAQPPNTSTQAASGSAAQSTQDTNAGKSPSQDDQRVDQSSEDDDPLQSIFKVERDPGVSDAVWEQLKLDKHAFVAREHEYKLRQEEKQKQEQQIKDLIRAEKAAANDRERREAEQKRITAELQRRRRDAELAAIEEQRTRERKAQRKLRELGPCPAGYMWIKQSVGYRCAGGSHFLSDSQLGL</sequence>
<feature type="domain" description="AAA+ ATPase" evidence="7">
    <location>
        <begin position="1525"/>
        <end position="1673"/>
    </location>
</feature>
<dbReference type="OrthoDB" id="2423195at2759"/>
<dbReference type="CDD" id="cd17936">
    <property type="entry name" value="EEXXEc_NFX1"/>
    <property type="match status" value="1"/>
</dbReference>
<keyword evidence="3" id="KW-0378">Hydrolase</keyword>
<dbReference type="CDD" id="cd18808">
    <property type="entry name" value="SF1_C_Upf1"/>
    <property type="match status" value="1"/>
</dbReference>
<evidence type="ECO:0000256" key="4">
    <source>
        <dbReference type="ARBA" id="ARBA00022840"/>
    </source>
</evidence>
<evidence type="ECO:0000256" key="3">
    <source>
        <dbReference type="ARBA" id="ARBA00022806"/>
    </source>
</evidence>
<dbReference type="PRINTS" id="PR00819">
    <property type="entry name" value="CBXCFQXSUPER"/>
</dbReference>
<dbReference type="GO" id="GO:0004386">
    <property type="term" value="F:helicase activity"/>
    <property type="evidence" value="ECO:0007669"/>
    <property type="project" value="InterPro"/>
</dbReference>
<evidence type="ECO:0000256" key="6">
    <source>
        <dbReference type="SAM" id="MobiDB-lite"/>
    </source>
</evidence>
<dbReference type="InterPro" id="IPR041627">
    <property type="entry name" value="AAA_lid_6"/>
</dbReference>
<dbReference type="InterPro" id="IPR000641">
    <property type="entry name" value="CbxX/CfxQ"/>
</dbReference>
<dbReference type="PANTHER" id="PTHR43392:SF2">
    <property type="entry name" value="AAA-TYPE ATPASE FAMILY PROTEIN _ ANKYRIN REPEAT FAMILY PROTEIN"/>
    <property type="match status" value="1"/>
</dbReference>
<evidence type="ECO:0000259" key="7">
    <source>
        <dbReference type="SMART" id="SM00382"/>
    </source>
</evidence>
<evidence type="ECO:0000313" key="8">
    <source>
        <dbReference type="EMBL" id="KAJ4338275.1"/>
    </source>
</evidence>
<dbReference type="InterPro" id="IPR003959">
    <property type="entry name" value="ATPase_AAA_core"/>
</dbReference>